<keyword evidence="3" id="KW-1185">Reference proteome</keyword>
<name>A0A926DME3_9FIRM</name>
<dbReference type="Gene3D" id="2.60.120.260">
    <property type="entry name" value="Galactose-binding domain-like"/>
    <property type="match status" value="5"/>
</dbReference>
<sequence length="991" mass="106336">MKKRFFTIFTAAAILVLNAMVSMQISAEGDTVKTLDNGFLRIELSDGAFAKDTARSFTFTPAESGTYALFALKNNGASTATVQVSDGSSAIASFTHYCVQNYSNPAYVRFYGKQTTSDTTSELVTGEDNLALEAGKLYTISLSFSENATVNYIDVRKLELSILSDKVSLSPSDWIDANVGTVHVDQQMSGGRKAVPEGYPLVGDYTSSQLTSPVKSFRGVYFTSSKYLKYTLDVQTAGYYTFTPSLSIYNNSNMVSLYANGLEDSDKVGEICYLKDSDTGVVSKSFPAVYLNAGANDIYFLNLSGEGYFDGLTAERKDALTVNAEGTTFLALNEYADVTPQENVSVGSASSNTANGLVGGKSKALKFLAGTDVTYTFDILETGTYSVLLEAKSALGGIETYFDGSTQNDTHAMYITNAASSQMTKQMPWTLVSGKELEAGTHSITLSFTVDTEVWQACVKRTDIAVKPTGKTVIAARYDFIDYVSGNDWWSPAGQVLQGGSFNIAGSTYYNIIACNNTSGALITYKVNVNETGWYDMSLYLNGSAGKSLVWSVYADGSDAASGTATFTTAAAVTKHPFDNAVYLTAGTHALTFKKTSGVQADTRLFAIELEKVPAAAVDVAASGKTKIPFAAAVNSSGTSISGADVAFENNGFAEFKLNISEKGDYMFFLTSTQGAPGSAQAIVDGVNKTDPMYAETGNLATHTDRREMRIVEDSVTLDQGEHTFRLEYANGGVFSKLEIRRIDKILSPSGITRFGAREYKTGNINNKGWWFGYQVWGDQYKVDGETYDNAVFHSGVDFTYALNVEKAGFYNVRLLLNNDNSGDAKTATGIKLSVDGGAASNSISYSCPLAAYTAQTFDETVYLPAGYHTVQVIAANPAAGTTRIAAVEFEKADSRNAVMINASAGTCTFDFAIEAPAEGVVVMAVYSGEELVGVVSIPVTEEDTAVSETVPYTGGQPDSAKLFIWNNLTDVTPLVKNITVLNTDDNWIVK</sequence>
<feature type="chain" id="PRO_5037932083" description="CBM6 domain-containing protein" evidence="1">
    <location>
        <begin position="28"/>
        <end position="991"/>
    </location>
</feature>
<dbReference type="InterPro" id="IPR008979">
    <property type="entry name" value="Galactose-bd-like_sf"/>
</dbReference>
<evidence type="ECO:0008006" key="4">
    <source>
        <dbReference type="Google" id="ProtNLM"/>
    </source>
</evidence>
<organism evidence="2 3">
    <name type="scientific">Congzhengia minquanensis</name>
    <dbReference type="NCBI Taxonomy" id="2763657"/>
    <lineage>
        <taxon>Bacteria</taxon>
        <taxon>Bacillati</taxon>
        <taxon>Bacillota</taxon>
        <taxon>Clostridia</taxon>
        <taxon>Eubacteriales</taxon>
        <taxon>Oscillospiraceae</taxon>
        <taxon>Congzhengia</taxon>
    </lineage>
</organism>
<evidence type="ECO:0000313" key="2">
    <source>
        <dbReference type="EMBL" id="MBC8541658.1"/>
    </source>
</evidence>
<protein>
    <recommendedName>
        <fullName evidence="4">CBM6 domain-containing protein</fullName>
    </recommendedName>
</protein>
<accession>A0A926DME3</accession>
<dbReference type="RefSeq" id="WP_249313685.1">
    <property type="nucleotide sequence ID" value="NZ_JACRSU010000005.1"/>
</dbReference>
<dbReference type="Proteomes" id="UP000611762">
    <property type="component" value="Unassembled WGS sequence"/>
</dbReference>
<dbReference type="EMBL" id="JACRSU010000005">
    <property type="protein sequence ID" value="MBC8541658.1"/>
    <property type="molecule type" value="Genomic_DNA"/>
</dbReference>
<feature type="signal peptide" evidence="1">
    <location>
        <begin position="1"/>
        <end position="27"/>
    </location>
</feature>
<proteinExistence type="predicted"/>
<evidence type="ECO:0000313" key="3">
    <source>
        <dbReference type="Proteomes" id="UP000611762"/>
    </source>
</evidence>
<reference evidence="2" key="1">
    <citation type="submission" date="2020-08" db="EMBL/GenBank/DDBJ databases">
        <title>Genome public.</title>
        <authorList>
            <person name="Liu C."/>
            <person name="Sun Q."/>
        </authorList>
    </citation>
    <scope>NUCLEOTIDE SEQUENCE</scope>
    <source>
        <strain evidence="2">H8</strain>
    </source>
</reference>
<dbReference type="AlphaFoldDB" id="A0A926DME3"/>
<keyword evidence="1" id="KW-0732">Signal</keyword>
<dbReference type="SUPFAM" id="SSF49785">
    <property type="entry name" value="Galactose-binding domain-like"/>
    <property type="match status" value="1"/>
</dbReference>
<comment type="caution">
    <text evidence="2">The sequence shown here is derived from an EMBL/GenBank/DDBJ whole genome shotgun (WGS) entry which is preliminary data.</text>
</comment>
<evidence type="ECO:0000256" key="1">
    <source>
        <dbReference type="SAM" id="SignalP"/>
    </source>
</evidence>
<gene>
    <name evidence="2" type="ORF">H8698_11785</name>
</gene>